<comment type="caution">
    <text evidence="3">The sequence shown here is derived from an EMBL/GenBank/DDBJ whole genome shotgun (WGS) entry which is preliminary data.</text>
</comment>
<proteinExistence type="predicted"/>
<evidence type="ECO:0000313" key="4">
    <source>
        <dbReference type="Proteomes" id="UP000176405"/>
    </source>
</evidence>
<evidence type="ECO:0000313" key="3">
    <source>
        <dbReference type="EMBL" id="OGE35264.1"/>
    </source>
</evidence>
<feature type="transmembrane region" description="Helical" evidence="1">
    <location>
        <begin position="37"/>
        <end position="56"/>
    </location>
</feature>
<dbReference type="PANTHER" id="PTHR37938">
    <property type="entry name" value="BLL0215 PROTEIN"/>
    <property type="match status" value="1"/>
</dbReference>
<name>A0A1F5K356_9BACT</name>
<sequence length="188" mass="22056">MRLFPAYFDRPTHMKFADQEEDEYIELLLRRHFITNVPWIFLSFIGIFIPVIILNFSTLLSGFGVDRIPGNVILASLILWYLFLLAYVISRMLNWYFNIYIVTNKHLVDINFYNLLNRDFTEVRLDDIQSSKSQIQGIIGSLFHYGDVVIETAAERQHIDFHSVPKPDAVKERIQDLQESEEGPRDVT</sequence>
<dbReference type="STRING" id="1797780.A3E45_03785"/>
<dbReference type="InterPro" id="IPR005182">
    <property type="entry name" value="YdbS-like_PH"/>
</dbReference>
<dbReference type="PANTHER" id="PTHR37938:SF1">
    <property type="entry name" value="BLL0215 PROTEIN"/>
    <property type="match status" value="1"/>
</dbReference>
<evidence type="ECO:0000256" key="1">
    <source>
        <dbReference type="SAM" id="Phobius"/>
    </source>
</evidence>
<dbReference type="EMBL" id="MFDH01000026">
    <property type="protein sequence ID" value="OGE35264.1"/>
    <property type="molecule type" value="Genomic_DNA"/>
</dbReference>
<reference evidence="3 4" key="1">
    <citation type="journal article" date="2016" name="Nat. Commun.">
        <title>Thousands of microbial genomes shed light on interconnected biogeochemical processes in an aquifer system.</title>
        <authorList>
            <person name="Anantharaman K."/>
            <person name="Brown C.T."/>
            <person name="Hug L.A."/>
            <person name="Sharon I."/>
            <person name="Castelle C.J."/>
            <person name="Probst A.J."/>
            <person name="Thomas B.C."/>
            <person name="Singh A."/>
            <person name="Wilkins M.J."/>
            <person name="Karaoz U."/>
            <person name="Brodie E.L."/>
            <person name="Williams K.H."/>
            <person name="Hubbard S.S."/>
            <person name="Banfield J.F."/>
        </authorList>
    </citation>
    <scope>NUCLEOTIDE SEQUENCE [LARGE SCALE GENOMIC DNA]</scope>
</reference>
<accession>A0A1F5K356</accession>
<dbReference type="Proteomes" id="UP000176405">
    <property type="component" value="Unassembled WGS sequence"/>
</dbReference>
<evidence type="ECO:0000259" key="2">
    <source>
        <dbReference type="Pfam" id="PF03703"/>
    </source>
</evidence>
<keyword evidence="1" id="KW-0472">Membrane</keyword>
<protein>
    <recommendedName>
        <fullName evidence="2">YdbS-like PH domain-containing protein</fullName>
    </recommendedName>
</protein>
<keyword evidence="1" id="KW-0812">Transmembrane</keyword>
<dbReference type="AlphaFoldDB" id="A0A1F5K356"/>
<feature type="domain" description="YdbS-like PH" evidence="2">
    <location>
        <begin position="114"/>
        <end position="174"/>
    </location>
</feature>
<organism evidence="3 4">
    <name type="scientific">Candidatus Daviesbacteria bacterium RIFCSPHIGHO2_12_FULL_43_11</name>
    <dbReference type="NCBI Taxonomy" id="1797780"/>
    <lineage>
        <taxon>Bacteria</taxon>
        <taxon>Candidatus Daviesiibacteriota</taxon>
    </lineage>
</organism>
<gene>
    <name evidence="3" type="ORF">A3E45_03785</name>
</gene>
<feature type="transmembrane region" description="Helical" evidence="1">
    <location>
        <begin position="68"/>
        <end position="89"/>
    </location>
</feature>
<dbReference type="Pfam" id="PF03703">
    <property type="entry name" value="bPH_2"/>
    <property type="match status" value="1"/>
</dbReference>
<keyword evidence="1" id="KW-1133">Transmembrane helix</keyword>